<dbReference type="EMBL" id="JANQBD010000006">
    <property type="protein sequence ID" value="MCR8631424.1"/>
    <property type="molecule type" value="Genomic_DNA"/>
</dbReference>
<accession>A0ABT1YGA5</accession>
<keyword evidence="1" id="KW-0472">Membrane</keyword>
<evidence type="ECO:0000313" key="3">
    <source>
        <dbReference type="Proteomes" id="UP001300012"/>
    </source>
</evidence>
<dbReference type="RefSeq" id="WP_258213029.1">
    <property type="nucleotide sequence ID" value="NZ_JANQBD010000006.1"/>
</dbReference>
<dbReference type="Proteomes" id="UP001300012">
    <property type="component" value="Unassembled WGS sequence"/>
</dbReference>
<keyword evidence="1" id="KW-0812">Transmembrane</keyword>
<dbReference type="NCBIfam" id="TIGR02876">
    <property type="entry name" value="spore_yqfD"/>
    <property type="match status" value="1"/>
</dbReference>
<dbReference type="PIRSF" id="PIRSF029895">
    <property type="entry name" value="SpoIV"/>
    <property type="match status" value="1"/>
</dbReference>
<organism evidence="2 3">
    <name type="scientific">Paenibacillus radicis</name>
    <name type="common">ex Xue et al. 2023</name>
    <dbReference type="NCBI Taxonomy" id="2972489"/>
    <lineage>
        <taxon>Bacteria</taxon>
        <taxon>Bacillati</taxon>
        <taxon>Bacillota</taxon>
        <taxon>Bacilli</taxon>
        <taxon>Bacillales</taxon>
        <taxon>Paenibacillaceae</taxon>
        <taxon>Paenibacillus</taxon>
    </lineage>
</organism>
<proteinExistence type="predicted"/>
<feature type="transmembrane region" description="Helical" evidence="1">
    <location>
        <begin position="90"/>
        <end position="110"/>
    </location>
</feature>
<protein>
    <submittedName>
        <fullName evidence="2">Sporulation protein YqfD</fullName>
    </submittedName>
</protein>
<dbReference type="Pfam" id="PF06898">
    <property type="entry name" value="YqfD"/>
    <property type="match status" value="1"/>
</dbReference>
<comment type="caution">
    <text evidence="2">The sequence shown here is derived from an EMBL/GenBank/DDBJ whole genome shotgun (WGS) entry which is preliminary data.</text>
</comment>
<dbReference type="InterPro" id="IPR010690">
    <property type="entry name" value="YqfD"/>
</dbReference>
<gene>
    <name evidence="2" type="primary">yqfD</name>
    <name evidence="2" type="ORF">NV381_09435</name>
</gene>
<keyword evidence="1" id="KW-1133">Transmembrane helix</keyword>
<reference evidence="2 3" key="1">
    <citation type="submission" date="2022-08" db="EMBL/GenBank/DDBJ databases">
        <title>Paenibacillus endoradicis sp. nov., Paenibacillus radicibacter sp. nov and Paenibacillus pararadicis sp. nov., three cold-adapted plant growth-promoting bacteria isolated from root of Larix gmelinii in Great Khingan.</title>
        <authorList>
            <person name="Xue H."/>
        </authorList>
    </citation>
    <scope>NUCLEOTIDE SEQUENCE [LARGE SCALE GENOMIC DNA]</scope>
    <source>
        <strain evidence="2 3">N5-1-1-5</strain>
    </source>
</reference>
<sequence length="395" mass="45061">MKTSMLTSLRGYVLIEIKGQQLERLINRLTEKRMSVWDIRFRDEAKVELYISLKDFFRLRPLLKETGCRSRVRKRFGFPFVMDKLEKRKVFAAGILCFIIGLYLLSSIVWQVRVEGNELIKTADILQVAKQEGVYKLQWKFRLKDADALSKSLQSKMPEAAWVGVEFRGTHVVIKVVEAVIPEKPQLLNPRHLVASKSAMVTSIFAEKGRPVVKTNTYVKKGDILISGVLGDELNQKTVVAAGEVKGLVWYAPKVEVPLVQQYKIYTGETLKRFYLVVGNRGLQLTGFGTVPYQTYETIPERKTFMWRDFVLPIGWLKERVMETGIVEQSVELQEAKTRGLEQAKSDILEAAGKGSRVVSEKILHEKTENGKVYMEVHLEVEESITQELPIVAVP</sequence>
<evidence type="ECO:0000313" key="2">
    <source>
        <dbReference type="EMBL" id="MCR8631424.1"/>
    </source>
</evidence>
<evidence type="ECO:0000256" key="1">
    <source>
        <dbReference type="SAM" id="Phobius"/>
    </source>
</evidence>
<name>A0ABT1YGA5_9BACL</name>
<keyword evidence="3" id="KW-1185">Reference proteome</keyword>